<dbReference type="InterPro" id="IPR013149">
    <property type="entry name" value="ADH-like_C"/>
</dbReference>
<dbReference type="PANTHER" id="PTHR48106">
    <property type="entry name" value="QUINONE OXIDOREDUCTASE PIG3-RELATED"/>
    <property type="match status" value="1"/>
</dbReference>
<dbReference type="EMBL" id="JACHIN010000001">
    <property type="protein sequence ID" value="MBB5075951.1"/>
    <property type="molecule type" value="Genomic_DNA"/>
</dbReference>
<accession>A0A7W7ZZ59</accession>
<evidence type="ECO:0000256" key="1">
    <source>
        <dbReference type="ARBA" id="ARBA00022857"/>
    </source>
</evidence>
<dbReference type="Gene3D" id="3.40.50.720">
    <property type="entry name" value="NAD(P)-binding Rossmann-like Domain"/>
    <property type="match status" value="1"/>
</dbReference>
<dbReference type="Pfam" id="PF00107">
    <property type="entry name" value="ADH_zinc_N"/>
    <property type="match status" value="1"/>
</dbReference>
<keyword evidence="1" id="KW-0521">NADP</keyword>
<dbReference type="SUPFAM" id="SSF51735">
    <property type="entry name" value="NAD(P)-binding Rossmann-fold domains"/>
    <property type="match status" value="1"/>
</dbReference>
<sequence length="321" mass="33084">MRAIHVREFGGPEVLTPVEVPDPVPGAGELVVDLAVADVIYLDTLLRAGWGGDYFPRDLPYVPGGGGAGVVSAVGAGVDPSWAGRRVVARSSTGYSERIVAAAGEVVEMPDGLGFREAAAVLHDGVTALLLARDGAIRKGEWVLVSAAAGGAGSILVQLARDAGARVVAAARGEKKLALARELGAEVVVDYSAEGWQQRVREATGGVDLVFDGVGGPLGLAAFETAAEGGRFVTYGTAGGDFTTIDPELAERRRVHVHNTLEAGPPEQDMVREVLAQALDLAAKGVITPRIGATFPLSRAADAHTSLANRTTVGKSLLLVT</sequence>
<dbReference type="InterPro" id="IPR036291">
    <property type="entry name" value="NAD(P)-bd_dom_sf"/>
</dbReference>
<evidence type="ECO:0000259" key="3">
    <source>
        <dbReference type="SMART" id="SM00829"/>
    </source>
</evidence>
<dbReference type="AlphaFoldDB" id="A0A7W7ZZ59"/>
<dbReference type="GO" id="GO:0070402">
    <property type="term" value="F:NADPH binding"/>
    <property type="evidence" value="ECO:0007669"/>
    <property type="project" value="TreeGrafter"/>
</dbReference>
<dbReference type="SMART" id="SM00829">
    <property type="entry name" value="PKS_ER"/>
    <property type="match status" value="1"/>
</dbReference>
<organism evidence="4 5">
    <name type="scientific">Nonomuraea endophytica</name>
    <dbReference type="NCBI Taxonomy" id="714136"/>
    <lineage>
        <taxon>Bacteria</taxon>
        <taxon>Bacillati</taxon>
        <taxon>Actinomycetota</taxon>
        <taxon>Actinomycetes</taxon>
        <taxon>Streptosporangiales</taxon>
        <taxon>Streptosporangiaceae</taxon>
        <taxon>Nonomuraea</taxon>
    </lineage>
</organism>
<evidence type="ECO:0000313" key="5">
    <source>
        <dbReference type="Proteomes" id="UP000568380"/>
    </source>
</evidence>
<keyword evidence="5" id="KW-1185">Reference proteome</keyword>
<dbReference type="PROSITE" id="PS01162">
    <property type="entry name" value="QOR_ZETA_CRYSTAL"/>
    <property type="match status" value="1"/>
</dbReference>
<dbReference type="SUPFAM" id="SSF50129">
    <property type="entry name" value="GroES-like"/>
    <property type="match status" value="1"/>
</dbReference>
<dbReference type="InterPro" id="IPR013154">
    <property type="entry name" value="ADH-like_N"/>
</dbReference>
<comment type="caution">
    <text evidence="4">The sequence shown here is derived from an EMBL/GenBank/DDBJ whole genome shotgun (WGS) entry which is preliminary data.</text>
</comment>
<dbReference type="Pfam" id="PF08240">
    <property type="entry name" value="ADH_N"/>
    <property type="match status" value="1"/>
</dbReference>
<dbReference type="InterPro" id="IPR020843">
    <property type="entry name" value="ER"/>
</dbReference>
<name>A0A7W7ZZ59_9ACTN</name>
<feature type="domain" description="Enoyl reductase (ER)" evidence="3">
    <location>
        <begin position="10"/>
        <end position="318"/>
    </location>
</feature>
<dbReference type="InterPro" id="IPR002364">
    <property type="entry name" value="Quin_OxRdtase/zeta-crystal_CS"/>
</dbReference>
<evidence type="ECO:0000313" key="4">
    <source>
        <dbReference type="EMBL" id="MBB5075951.1"/>
    </source>
</evidence>
<dbReference type="InterPro" id="IPR011032">
    <property type="entry name" value="GroES-like_sf"/>
</dbReference>
<dbReference type="Proteomes" id="UP000568380">
    <property type="component" value="Unassembled WGS sequence"/>
</dbReference>
<gene>
    <name evidence="4" type="ORF">HNR40_001397</name>
</gene>
<dbReference type="GO" id="GO:0008270">
    <property type="term" value="F:zinc ion binding"/>
    <property type="evidence" value="ECO:0007669"/>
    <property type="project" value="InterPro"/>
</dbReference>
<dbReference type="RefSeq" id="WP_184959072.1">
    <property type="nucleotide sequence ID" value="NZ_JACHIN010000001.1"/>
</dbReference>
<dbReference type="Gene3D" id="3.90.180.10">
    <property type="entry name" value="Medium-chain alcohol dehydrogenases, catalytic domain"/>
    <property type="match status" value="1"/>
</dbReference>
<protein>
    <submittedName>
        <fullName evidence="4">NADPH2:quinone reductase</fullName>
        <ecNumber evidence="4">1.6.5.5</ecNumber>
    </submittedName>
</protein>
<dbReference type="EC" id="1.6.5.5" evidence="4"/>
<keyword evidence="2 4" id="KW-0560">Oxidoreductase</keyword>
<evidence type="ECO:0000256" key="2">
    <source>
        <dbReference type="ARBA" id="ARBA00023002"/>
    </source>
</evidence>
<reference evidence="4 5" key="1">
    <citation type="submission" date="2020-08" db="EMBL/GenBank/DDBJ databases">
        <title>Genomic Encyclopedia of Type Strains, Phase IV (KMG-IV): sequencing the most valuable type-strain genomes for metagenomic binning, comparative biology and taxonomic classification.</title>
        <authorList>
            <person name="Goeker M."/>
        </authorList>
    </citation>
    <scope>NUCLEOTIDE SEQUENCE [LARGE SCALE GENOMIC DNA]</scope>
    <source>
        <strain evidence="4 5">DSM 45385</strain>
    </source>
</reference>
<proteinExistence type="predicted"/>
<dbReference type="GO" id="GO:0003960">
    <property type="term" value="F:quinone reductase (NADPH) activity"/>
    <property type="evidence" value="ECO:0007669"/>
    <property type="project" value="UniProtKB-EC"/>
</dbReference>